<evidence type="ECO:0000256" key="1">
    <source>
        <dbReference type="ARBA" id="ARBA00010515"/>
    </source>
</evidence>
<evidence type="ECO:0000256" key="3">
    <source>
        <dbReference type="PROSITE-ProRule" id="PRU10038"/>
    </source>
</evidence>
<keyword evidence="2" id="KW-0378">Hydrolase</keyword>
<dbReference type="InterPro" id="IPR050300">
    <property type="entry name" value="GDXG_lipolytic_enzyme"/>
</dbReference>
<sequence length="296" mass="31282">MANAALDGVISFLTAGPRPDNPTMQERRLGFELLSQRFPASASVQTEVVDAHGVAAEWVTAAGMEAERTLLYLHGGGYAIGSPLTHRGLAERLAKAAGARVLVIDYRLAPEHPFPAAVEDAAMAYRWLLASGVEASNIAVAGDSAGGGLAVATLVTLRDAGDALPAAGVCISPWVDMEVMGESMTARAGLDPLVQREGLLGLANLYLQGADPRSPLASPLYAALHGLPPLLVQVGTSETLYDDAMRLSDRAKAAGVEVTLESWEEMIHVWHLFAPALPEGQKAIDHIGEFVRQYVN</sequence>
<comment type="similarity">
    <text evidence="1">Belongs to the 'GDXG' lipolytic enzyme family.</text>
</comment>
<proteinExistence type="inferred from homology"/>
<protein>
    <recommendedName>
        <fullName evidence="4">Alpha/beta hydrolase fold-3 domain-containing protein</fullName>
    </recommendedName>
</protein>
<dbReference type="Proteomes" id="UP000019141">
    <property type="component" value="Unassembled WGS sequence"/>
</dbReference>
<dbReference type="PATRIC" id="fig|1429438.4.peg.1568"/>
<organism evidence="5 6">
    <name type="scientific">Entotheonella factor</name>
    <dbReference type="NCBI Taxonomy" id="1429438"/>
    <lineage>
        <taxon>Bacteria</taxon>
        <taxon>Pseudomonadati</taxon>
        <taxon>Nitrospinota/Tectimicrobiota group</taxon>
        <taxon>Candidatus Tectimicrobiota</taxon>
        <taxon>Candidatus Entotheonellia</taxon>
        <taxon>Candidatus Entotheonellales</taxon>
        <taxon>Candidatus Entotheonellaceae</taxon>
        <taxon>Candidatus Entotheonella</taxon>
    </lineage>
</organism>
<comment type="caution">
    <text evidence="5">The sequence shown here is derived from an EMBL/GenBank/DDBJ whole genome shotgun (WGS) entry which is preliminary data.</text>
</comment>
<dbReference type="AlphaFoldDB" id="W4LVP9"/>
<dbReference type="HOGENOM" id="CLU_012494_13_1_7"/>
<accession>W4LVP9</accession>
<evidence type="ECO:0000313" key="6">
    <source>
        <dbReference type="Proteomes" id="UP000019141"/>
    </source>
</evidence>
<evidence type="ECO:0000256" key="2">
    <source>
        <dbReference type="ARBA" id="ARBA00022801"/>
    </source>
</evidence>
<evidence type="ECO:0000259" key="4">
    <source>
        <dbReference type="Pfam" id="PF07859"/>
    </source>
</evidence>
<dbReference type="Pfam" id="PF07859">
    <property type="entry name" value="Abhydrolase_3"/>
    <property type="match status" value="1"/>
</dbReference>
<name>W4LVP9_ENTF1</name>
<gene>
    <name evidence="5" type="ORF">ETSY1_07290</name>
</gene>
<dbReference type="InterPro" id="IPR002168">
    <property type="entry name" value="Lipase_GDXG_HIS_AS"/>
</dbReference>
<dbReference type="PROSITE" id="PS01174">
    <property type="entry name" value="LIPASE_GDXG_SER"/>
    <property type="match status" value="1"/>
</dbReference>
<dbReference type="GO" id="GO:0004806">
    <property type="term" value="F:triacylglycerol lipase activity"/>
    <property type="evidence" value="ECO:0007669"/>
    <property type="project" value="TreeGrafter"/>
</dbReference>
<dbReference type="PANTHER" id="PTHR48081">
    <property type="entry name" value="AB HYDROLASE SUPERFAMILY PROTEIN C4A8.06C"/>
    <property type="match status" value="1"/>
</dbReference>
<dbReference type="SUPFAM" id="SSF53474">
    <property type="entry name" value="alpha/beta-Hydrolases"/>
    <property type="match status" value="1"/>
</dbReference>
<dbReference type="EMBL" id="AZHW01000231">
    <property type="protein sequence ID" value="ETX01452.1"/>
    <property type="molecule type" value="Genomic_DNA"/>
</dbReference>
<dbReference type="InterPro" id="IPR033140">
    <property type="entry name" value="Lipase_GDXG_put_SER_AS"/>
</dbReference>
<dbReference type="InterPro" id="IPR013094">
    <property type="entry name" value="AB_hydrolase_3"/>
</dbReference>
<keyword evidence="6" id="KW-1185">Reference proteome</keyword>
<feature type="domain" description="Alpha/beta hydrolase fold-3" evidence="4">
    <location>
        <begin position="70"/>
        <end position="271"/>
    </location>
</feature>
<feature type="active site" evidence="3">
    <location>
        <position position="144"/>
    </location>
</feature>
<dbReference type="PROSITE" id="PS01173">
    <property type="entry name" value="LIPASE_GDXG_HIS"/>
    <property type="match status" value="1"/>
</dbReference>
<dbReference type="InterPro" id="IPR029058">
    <property type="entry name" value="AB_hydrolase_fold"/>
</dbReference>
<dbReference type="PANTHER" id="PTHR48081:SF30">
    <property type="entry name" value="ACETYL-HYDROLASE LIPR-RELATED"/>
    <property type="match status" value="1"/>
</dbReference>
<evidence type="ECO:0000313" key="5">
    <source>
        <dbReference type="EMBL" id="ETX01452.1"/>
    </source>
</evidence>
<reference evidence="5 6" key="1">
    <citation type="journal article" date="2014" name="Nature">
        <title>An environmental bacterial taxon with a large and distinct metabolic repertoire.</title>
        <authorList>
            <person name="Wilson M.C."/>
            <person name="Mori T."/>
            <person name="Ruckert C."/>
            <person name="Uria A.R."/>
            <person name="Helf M.J."/>
            <person name="Takada K."/>
            <person name="Gernert C."/>
            <person name="Steffens U.A."/>
            <person name="Heycke N."/>
            <person name="Schmitt S."/>
            <person name="Rinke C."/>
            <person name="Helfrich E.J."/>
            <person name="Brachmann A.O."/>
            <person name="Gurgui C."/>
            <person name="Wakimoto T."/>
            <person name="Kracht M."/>
            <person name="Crusemann M."/>
            <person name="Hentschel U."/>
            <person name="Abe I."/>
            <person name="Matsunaga S."/>
            <person name="Kalinowski J."/>
            <person name="Takeyama H."/>
            <person name="Piel J."/>
        </authorList>
    </citation>
    <scope>NUCLEOTIDE SEQUENCE [LARGE SCALE GENOMIC DNA]</scope>
    <source>
        <strain evidence="6">TSY1</strain>
    </source>
</reference>
<dbReference type="Gene3D" id="3.40.50.1820">
    <property type="entry name" value="alpha/beta hydrolase"/>
    <property type="match status" value="1"/>
</dbReference>